<evidence type="ECO:0000259" key="1">
    <source>
        <dbReference type="Pfam" id="PF23036"/>
    </source>
</evidence>
<reference evidence="3" key="1">
    <citation type="submission" date="2017-01" db="EMBL/GenBank/DDBJ databases">
        <title>Comparative genomics of anhydrobiosis in the tardigrade Hypsibius dujardini.</title>
        <authorList>
            <person name="Yoshida Y."/>
            <person name="Koutsovoulos G."/>
            <person name="Laetsch D."/>
            <person name="Stevens L."/>
            <person name="Kumar S."/>
            <person name="Horikawa D."/>
            <person name="Ishino K."/>
            <person name="Komine S."/>
            <person name="Tomita M."/>
            <person name="Blaxter M."/>
            <person name="Arakawa K."/>
        </authorList>
    </citation>
    <scope>NUCLEOTIDE SEQUENCE [LARGE SCALE GENOMIC DNA]</scope>
    <source>
        <strain evidence="3">Z151</strain>
    </source>
</reference>
<dbReference type="Proteomes" id="UP000192578">
    <property type="component" value="Unassembled WGS sequence"/>
</dbReference>
<dbReference type="AlphaFoldDB" id="A0A1W0W9W4"/>
<keyword evidence="3" id="KW-1185">Reference proteome</keyword>
<evidence type="ECO:0000313" key="2">
    <source>
        <dbReference type="EMBL" id="OQV12004.1"/>
    </source>
</evidence>
<dbReference type="GO" id="GO:1990071">
    <property type="term" value="C:TRAPPII protein complex"/>
    <property type="evidence" value="ECO:0007669"/>
    <property type="project" value="InterPro"/>
</dbReference>
<proteinExistence type="predicted"/>
<dbReference type="Pfam" id="PF23036">
    <property type="entry name" value="TRAPPC10_1st"/>
    <property type="match status" value="1"/>
</dbReference>
<feature type="domain" description="TRAPPC10/Trs130 N-terminal" evidence="1">
    <location>
        <begin position="27"/>
        <end position="349"/>
    </location>
</feature>
<dbReference type="InterPro" id="IPR056913">
    <property type="entry name" value="TRAPPC10/Trs130_N"/>
</dbReference>
<evidence type="ECO:0000313" key="3">
    <source>
        <dbReference type="Proteomes" id="UP000192578"/>
    </source>
</evidence>
<accession>A0A1W0W9W4</accession>
<dbReference type="GO" id="GO:0034498">
    <property type="term" value="P:early endosome to Golgi transport"/>
    <property type="evidence" value="ECO:0007669"/>
    <property type="project" value="TreeGrafter"/>
</dbReference>
<comment type="caution">
    <text evidence="2">The sequence shown here is derived from an EMBL/GenBank/DDBJ whole genome shotgun (WGS) entry which is preliminary data.</text>
</comment>
<gene>
    <name evidence="2" type="ORF">BV898_13728</name>
</gene>
<organism evidence="2 3">
    <name type="scientific">Hypsibius exemplaris</name>
    <name type="common">Freshwater tardigrade</name>
    <dbReference type="NCBI Taxonomy" id="2072580"/>
    <lineage>
        <taxon>Eukaryota</taxon>
        <taxon>Metazoa</taxon>
        <taxon>Ecdysozoa</taxon>
        <taxon>Tardigrada</taxon>
        <taxon>Eutardigrada</taxon>
        <taxon>Parachela</taxon>
        <taxon>Hypsibioidea</taxon>
        <taxon>Hypsibiidae</taxon>
        <taxon>Hypsibius</taxon>
    </lineage>
</organism>
<protein>
    <submittedName>
        <fullName evidence="2">Trafficking protein particle complex subunit 10</fullName>
    </submittedName>
</protein>
<dbReference type="PANTHER" id="PTHR13251:SF3">
    <property type="entry name" value="TRAFFICKING PROTEIN PARTICLE COMPLEX SUBUNIT 10"/>
    <property type="match status" value="1"/>
</dbReference>
<dbReference type="OrthoDB" id="10256906at2759"/>
<sequence>MEEGDLFEERTRITFEAPQRSSKSPSNSALVTFYGSEEGFANIQQPFCRDIAAAPHSWKRTYGQVREVYCHVQFEKYRERVPPPMEQDAAEASTAIDFSGPILHSFWCDSQSADAYRAVGKSQIASWLEQLEAQHIQDWIIIVFVRPDIKRTPRTRPMPKLEIFDRVSADFCTKARDRGRCVFLMDPRSGLGDADAWHSAVVKFRQLIYDAYETKLRTFEERLRIARELRSRPDFKLSEYVSLRETLASAYQRLSFPEEALLHLDELAAIMSQFVADASQSPAGPTFRDQCVVPPKKWLGLNIANKSCTAELREVMHLGTGHLSLLDLRCFLFVRQYELLVELNRAWEVTLRAMPFIQNVTSEARMFNVPMISGALDCWTFLTCHEIRQLSQKGGGDGAPPTNQQDNATLLGLEREKLAKLGTICGLMPNQKPTDEQRNLTDALSQAMSAPLVSAAVVKLYEALLSSEKFMKSYLEMAEMTMGTFKHIGRTRAAKLLGIDLAKFYMEYGAFDKASGFLLDVLKMLRRETWALPCADVARLYNKCVTQTKQWDQVIKSALLVASCGELDLSTRLDYMDMFSQTVAVSDAERDKVLLSDGLFLMSIVKKQDSKQDTIVLNQRHQLQVTINSTLPRGLPVQKCMLVLRSTASTHPVSSRSPIPDSENFFMDVHQLDSLSGSITCIPMTPKADTTSAPFPGVKCTAPSAVRSFRAESFDIADDNTDLVIESAAIGTIEPGQQTVTFSHQFEESDSYRIAELHVQYSDSFKMVLVSRENFMIKVLRDAPLCSLTSISSSEKTFWMHTPYTFRLSFSGEDQMKLGDIAIALQSSDEKCVKIGDQNGDILPGELCLSRTTKHSTQVQLSCAATEPDYVAEVLVRVPWKPTREVFRFHFHSPLKVVTSAHFCAPSSGLATTLITVAVTNRWSRAVSLGQSSLFLGDRPLTSVSGPTKVTKLVPNSTIRLIWLSQAEEMNASGPFLLKTQYSLDGAEGLPYSLSMPFSAGVFGATRLTIALHASPEMPSIFCVGEVVNTFFTVTVLRLSDESFPVFYQIKYDQCFWTSTDEASGILSLRENEKVLIQCHIMPCKAGNAVLPTLRLFYVKEEDIVPIDAFHVYNESIYSLATIVAKQAPSDFIRTVSRGPTEADKVETIP</sequence>
<dbReference type="EMBL" id="MTYJ01000156">
    <property type="protein sequence ID" value="OQV12004.1"/>
    <property type="molecule type" value="Genomic_DNA"/>
</dbReference>
<dbReference type="GO" id="GO:0006891">
    <property type="term" value="P:intra-Golgi vesicle-mediated transport"/>
    <property type="evidence" value="ECO:0007669"/>
    <property type="project" value="TreeGrafter"/>
</dbReference>
<dbReference type="GO" id="GO:0005829">
    <property type="term" value="C:cytosol"/>
    <property type="evidence" value="ECO:0007669"/>
    <property type="project" value="GOC"/>
</dbReference>
<dbReference type="InterPro" id="IPR045126">
    <property type="entry name" value="TRAPPC10/Trs130"/>
</dbReference>
<dbReference type="PANTHER" id="PTHR13251">
    <property type="entry name" value="EPILEPSY HOLOPROSENCEPHALY CANDIDATE 1/TMEM1"/>
    <property type="match status" value="1"/>
</dbReference>
<name>A0A1W0W9W4_HYPEX</name>